<dbReference type="InterPro" id="IPR036388">
    <property type="entry name" value="WH-like_DNA-bd_sf"/>
</dbReference>
<dbReference type="Gene3D" id="1.10.10.10">
    <property type="entry name" value="Winged helix-like DNA-binding domain superfamily/Winged helix DNA-binding domain"/>
    <property type="match status" value="1"/>
</dbReference>
<gene>
    <name evidence="6" type="ORF">DFR42_103200</name>
</gene>
<dbReference type="InterPro" id="IPR058245">
    <property type="entry name" value="NreC/VraR/RcsB-like_REC"/>
</dbReference>
<keyword evidence="7" id="KW-1185">Reference proteome</keyword>
<dbReference type="PANTHER" id="PTHR45566">
    <property type="entry name" value="HTH-TYPE TRANSCRIPTIONAL REGULATOR YHJB-RELATED"/>
    <property type="match status" value="1"/>
</dbReference>
<feature type="modified residue" description="4-aspartylphosphate" evidence="3">
    <location>
        <position position="56"/>
    </location>
</feature>
<dbReference type="InterPro" id="IPR000792">
    <property type="entry name" value="Tscrpt_reg_LuxR_C"/>
</dbReference>
<dbReference type="Proteomes" id="UP000247792">
    <property type="component" value="Unassembled WGS sequence"/>
</dbReference>
<dbReference type="InterPro" id="IPR001789">
    <property type="entry name" value="Sig_transdc_resp-reg_receiver"/>
</dbReference>
<dbReference type="SUPFAM" id="SSF52172">
    <property type="entry name" value="CheY-like"/>
    <property type="match status" value="1"/>
</dbReference>
<dbReference type="SUPFAM" id="SSF46894">
    <property type="entry name" value="C-terminal effector domain of the bipartite response regulators"/>
    <property type="match status" value="1"/>
</dbReference>
<evidence type="ECO:0000256" key="1">
    <source>
        <dbReference type="ARBA" id="ARBA00022553"/>
    </source>
</evidence>
<organism evidence="6 7">
    <name type="scientific">Undibacterium pigrum</name>
    <dbReference type="NCBI Taxonomy" id="401470"/>
    <lineage>
        <taxon>Bacteria</taxon>
        <taxon>Pseudomonadati</taxon>
        <taxon>Pseudomonadota</taxon>
        <taxon>Betaproteobacteria</taxon>
        <taxon>Burkholderiales</taxon>
        <taxon>Oxalobacteraceae</taxon>
        <taxon>Undibacterium</taxon>
    </lineage>
</organism>
<name>A0A318J565_9BURK</name>
<evidence type="ECO:0000313" key="6">
    <source>
        <dbReference type="EMBL" id="PXX43932.1"/>
    </source>
</evidence>
<feature type="domain" description="HTH luxR-type" evidence="4">
    <location>
        <begin position="140"/>
        <end position="205"/>
    </location>
</feature>
<protein>
    <submittedName>
        <fullName evidence="6">LuxR family two component transcriptional regulator</fullName>
    </submittedName>
</protein>
<dbReference type="PRINTS" id="PR00038">
    <property type="entry name" value="HTHLUXR"/>
</dbReference>
<dbReference type="EMBL" id="QJKB01000003">
    <property type="protein sequence ID" value="PXX43932.1"/>
    <property type="molecule type" value="Genomic_DNA"/>
</dbReference>
<dbReference type="PROSITE" id="PS50110">
    <property type="entry name" value="RESPONSE_REGULATORY"/>
    <property type="match status" value="1"/>
</dbReference>
<dbReference type="SMART" id="SM00448">
    <property type="entry name" value="REC"/>
    <property type="match status" value="1"/>
</dbReference>
<dbReference type="GO" id="GO:0000160">
    <property type="term" value="P:phosphorelay signal transduction system"/>
    <property type="evidence" value="ECO:0007669"/>
    <property type="project" value="InterPro"/>
</dbReference>
<dbReference type="Pfam" id="PF00196">
    <property type="entry name" value="GerE"/>
    <property type="match status" value="1"/>
</dbReference>
<evidence type="ECO:0000256" key="3">
    <source>
        <dbReference type="PROSITE-ProRule" id="PRU00169"/>
    </source>
</evidence>
<dbReference type="SMART" id="SM00421">
    <property type="entry name" value="HTH_LUXR"/>
    <property type="match status" value="1"/>
</dbReference>
<dbReference type="GO" id="GO:0003677">
    <property type="term" value="F:DNA binding"/>
    <property type="evidence" value="ECO:0007669"/>
    <property type="project" value="UniProtKB-KW"/>
</dbReference>
<dbReference type="CDD" id="cd17535">
    <property type="entry name" value="REC_NarL-like"/>
    <property type="match status" value="1"/>
</dbReference>
<feature type="domain" description="Response regulatory" evidence="5">
    <location>
        <begin position="4"/>
        <end position="121"/>
    </location>
</feature>
<dbReference type="Gene3D" id="3.40.50.2300">
    <property type="match status" value="1"/>
</dbReference>
<accession>A0A318J565</accession>
<dbReference type="InterPro" id="IPR051015">
    <property type="entry name" value="EvgA-like"/>
</dbReference>
<evidence type="ECO:0000259" key="5">
    <source>
        <dbReference type="PROSITE" id="PS50110"/>
    </source>
</evidence>
<dbReference type="Pfam" id="PF00072">
    <property type="entry name" value="Response_reg"/>
    <property type="match status" value="1"/>
</dbReference>
<keyword evidence="2" id="KW-0238">DNA-binding</keyword>
<dbReference type="PROSITE" id="PS50043">
    <property type="entry name" value="HTH_LUXR_2"/>
    <property type="match status" value="1"/>
</dbReference>
<evidence type="ECO:0000256" key="2">
    <source>
        <dbReference type="ARBA" id="ARBA00023125"/>
    </source>
</evidence>
<dbReference type="CDD" id="cd06170">
    <property type="entry name" value="LuxR_C_like"/>
    <property type="match status" value="1"/>
</dbReference>
<dbReference type="PANTHER" id="PTHR45566:SF2">
    <property type="entry name" value="NARL SUBFAMILY"/>
    <property type="match status" value="1"/>
</dbReference>
<reference evidence="6 7" key="1">
    <citation type="submission" date="2018-05" db="EMBL/GenBank/DDBJ databases">
        <title>Genomic Encyclopedia of Type Strains, Phase IV (KMG-IV): sequencing the most valuable type-strain genomes for metagenomic binning, comparative biology and taxonomic classification.</title>
        <authorList>
            <person name="Goeker M."/>
        </authorList>
    </citation>
    <scope>NUCLEOTIDE SEQUENCE [LARGE SCALE GENOMIC DNA]</scope>
    <source>
        <strain evidence="6 7">DSM 19792</strain>
    </source>
</reference>
<dbReference type="AlphaFoldDB" id="A0A318J565"/>
<keyword evidence="1 3" id="KW-0597">Phosphoprotein</keyword>
<sequence length="208" mass="23017">MQVSALIIEDHPIYRDALSNFMQTTFKKEQILATASIEEVSNWTARIEQLKIILIDLNLPGLKGVDAVRCVRKYWPETPVIVISACQDRQVITAALRAGVRLVISKSVSGTTIAGLIDKILSNAPCPAEWITCDARPEASSHALISFTTRQSEIMRFLGQGLSNKEMCLRMGLAETTVKMHISLIFRTLKVKNRIQALVTARQLGIAA</sequence>
<proteinExistence type="predicted"/>
<evidence type="ECO:0000259" key="4">
    <source>
        <dbReference type="PROSITE" id="PS50043"/>
    </source>
</evidence>
<dbReference type="RefSeq" id="WP_170133495.1">
    <property type="nucleotide sequence ID" value="NZ_QJKB01000003.1"/>
</dbReference>
<dbReference type="InterPro" id="IPR016032">
    <property type="entry name" value="Sig_transdc_resp-reg_C-effctor"/>
</dbReference>
<dbReference type="InterPro" id="IPR011006">
    <property type="entry name" value="CheY-like_superfamily"/>
</dbReference>
<comment type="caution">
    <text evidence="6">The sequence shown here is derived from an EMBL/GenBank/DDBJ whole genome shotgun (WGS) entry which is preliminary data.</text>
</comment>
<dbReference type="GO" id="GO:0006355">
    <property type="term" value="P:regulation of DNA-templated transcription"/>
    <property type="evidence" value="ECO:0007669"/>
    <property type="project" value="InterPro"/>
</dbReference>
<evidence type="ECO:0000313" key="7">
    <source>
        <dbReference type="Proteomes" id="UP000247792"/>
    </source>
</evidence>